<evidence type="ECO:0000313" key="3">
    <source>
        <dbReference type="Proteomes" id="UP001597318"/>
    </source>
</evidence>
<dbReference type="RefSeq" id="WP_180320396.1">
    <property type="nucleotide sequence ID" value="NZ_CP095550.1"/>
</dbReference>
<dbReference type="InterPro" id="IPR019242">
    <property type="entry name" value="DUF2198"/>
</dbReference>
<comment type="caution">
    <text evidence="2">The sequence shown here is derived from an EMBL/GenBank/DDBJ whole genome shotgun (WGS) entry which is preliminary data.</text>
</comment>
<evidence type="ECO:0000256" key="1">
    <source>
        <dbReference type="SAM" id="Phobius"/>
    </source>
</evidence>
<proteinExistence type="predicted"/>
<keyword evidence="1" id="KW-0812">Transmembrane</keyword>
<evidence type="ECO:0000313" key="2">
    <source>
        <dbReference type="EMBL" id="MFD2214717.1"/>
    </source>
</evidence>
<keyword evidence="1" id="KW-0472">Membrane</keyword>
<gene>
    <name evidence="2" type="ORF">ACFSKK_13590</name>
</gene>
<name>A0ABW5BX48_9BACI</name>
<accession>A0ABW5BX48</accession>
<keyword evidence="3" id="KW-1185">Reference proteome</keyword>
<dbReference type="EMBL" id="JBHUIK010000003">
    <property type="protein sequence ID" value="MFD2214717.1"/>
    <property type="molecule type" value="Genomic_DNA"/>
</dbReference>
<sequence length="77" mass="8717">MVIKIILAIFMPFLLVLLFTRVSYNHYVGTALTAALLTASYIKGYTHGPSIYFIDIVSLGVGFFYAKKMKDNLHKKK</sequence>
<feature type="transmembrane region" description="Helical" evidence="1">
    <location>
        <begin position="49"/>
        <end position="66"/>
    </location>
</feature>
<dbReference type="Proteomes" id="UP001597318">
    <property type="component" value="Unassembled WGS sequence"/>
</dbReference>
<reference evidence="3" key="1">
    <citation type="journal article" date="2019" name="Int. J. Syst. Evol. Microbiol.">
        <title>The Global Catalogue of Microorganisms (GCM) 10K type strain sequencing project: providing services to taxonomists for standard genome sequencing and annotation.</title>
        <authorList>
            <consortium name="The Broad Institute Genomics Platform"/>
            <consortium name="The Broad Institute Genome Sequencing Center for Infectious Disease"/>
            <person name="Wu L."/>
            <person name="Ma J."/>
        </authorList>
    </citation>
    <scope>NUCLEOTIDE SEQUENCE [LARGE SCALE GENOMIC DNA]</scope>
    <source>
        <strain evidence="3">CGMCC 1.15474</strain>
    </source>
</reference>
<protein>
    <submittedName>
        <fullName evidence="2">DUF2198 family protein</fullName>
    </submittedName>
</protein>
<keyword evidence="1" id="KW-1133">Transmembrane helix</keyword>
<organism evidence="2 3">
    <name type="scientific">Metabacillus endolithicus</name>
    <dbReference type="NCBI Taxonomy" id="1535204"/>
    <lineage>
        <taxon>Bacteria</taxon>
        <taxon>Bacillati</taxon>
        <taxon>Bacillota</taxon>
        <taxon>Bacilli</taxon>
        <taxon>Bacillales</taxon>
        <taxon>Bacillaceae</taxon>
        <taxon>Metabacillus</taxon>
    </lineage>
</organism>
<dbReference type="Pfam" id="PF09964">
    <property type="entry name" value="DUF2198"/>
    <property type="match status" value="1"/>
</dbReference>